<dbReference type="Proteomes" id="UP000198775">
    <property type="component" value="Unassembled WGS sequence"/>
</dbReference>
<dbReference type="Gene3D" id="1.10.357.140">
    <property type="entry name" value="UbiA prenyltransferase"/>
    <property type="match status" value="1"/>
</dbReference>
<dbReference type="GO" id="GO:0005886">
    <property type="term" value="C:plasma membrane"/>
    <property type="evidence" value="ECO:0007669"/>
    <property type="project" value="UniProtKB-SubCell"/>
</dbReference>
<dbReference type="InterPro" id="IPR003780">
    <property type="entry name" value="COX15/CtaA_fam"/>
</dbReference>
<dbReference type="UniPathway" id="UPA00834">
    <property type="reaction ID" value="UER00712"/>
</dbReference>
<keyword evidence="5 11" id="KW-0808">Transferase</keyword>
<evidence type="ECO:0000313" key="14">
    <source>
        <dbReference type="Proteomes" id="UP000198775"/>
    </source>
</evidence>
<comment type="function">
    <text evidence="1 11">Converts heme B (protoheme IX) to heme O by substitution of the vinyl group on carbon 2 of heme B porphyrin ring with a hydroxyethyl farnesyl side group.</text>
</comment>
<feature type="region of interest" description="Disordered" evidence="12">
    <location>
        <begin position="171"/>
        <end position="202"/>
    </location>
</feature>
<reference evidence="14" key="1">
    <citation type="submission" date="2016-10" db="EMBL/GenBank/DDBJ databases">
        <authorList>
            <person name="Varghese N."/>
            <person name="Submissions S."/>
        </authorList>
    </citation>
    <scope>NUCLEOTIDE SEQUENCE [LARGE SCALE GENOMIC DNA]</scope>
    <source>
        <strain evidence="14">IBRC-M 10043</strain>
    </source>
</reference>
<keyword evidence="9 11" id="KW-0472">Membrane</keyword>
<evidence type="ECO:0000256" key="9">
    <source>
        <dbReference type="ARBA" id="ARBA00023136"/>
    </source>
</evidence>
<dbReference type="AlphaFoldDB" id="A0A1H8M5U4"/>
<dbReference type="EC" id="2.5.1.141" evidence="11"/>
<keyword evidence="7 11" id="KW-1133">Transmembrane helix</keyword>
<sequence>MERLTESAGHKYGHTKDQIVRGTAVIERYSRPRFATLLAGSAVGVYLLVVAGATAAIADAASACSSWPVCSRPPSLSEPTLLVAWGHRVAAVIVGLLVLATAVIGLRRETVSRRVKAALAFALVLFPVQVALGAQVATTGAATPFPAAHLLTGMGIFAGLTLALAWDLEPRDADTSTTDPEPDPTPAPASATEPSEQPPLPDGSFARAIHVVEAYFRLMKPRLMWLLCLVASAGMALAAGAAGTELTVRTIVLTLGGGVLAIGASGTFNHVLERDRDKKMDRTSDRPVATHQLPVRNAVAFGLALAAASVAVFLQVNPLAAALGLSAILFYSVVYTLVLKPHTVQNTVIGGAAGALPALIGSAAVTGTIGLPGLMLAGVIFVWTPAHFYNLALAYKDDYERGGFPMMPVVHGEATTRKHILLWLATTLLAAAGLAALTNLGWVYAVTTTALGAVFLWAVVRLHRERDESAAFRAFHASNAYLGALLLAIVVDALVV</sequence>
<evidence type="ECO:0000256" key="3">
    <source>
        <dbReference type="ARBA" id="ARBA00004919"/>
    </source>
</evidence>
<feature type="transmembrane region" description="Helical" evidence="11">
    <location>
        <begin position="346"/>
        <end position="365"/>
    </location>
</feature>
<feature type="transmembrane region" description="Helical" evidence="11">
    <location>
        <begin position="420"/>
        <end position="437"/>
    </location>
</feature>
<evidence type="ECO:0000256" key="7">
    <source>
        <dbReference type="ARBA" id="ARBA00022989"/>
    </source>
</evidence>
<proteinExistence type="inferred from homology"/>
<feature type="transmembrane region" description="Helical" evidence="11">
    <location>
        <begin position="223"/>
        <end position="244"/>
    </location>
</feature>
<comment type="similarity">
    <text evidence="11">Belongs to the UbiA prenyltransferase family. Protoheme IX farnesyltransferase subfamily.</text>
</comment>
<comment type="pathway">
    <text evidence="3 11">Porphyrin-containing compound metabolism; heme O biosynthesis; heme O from protoheme: step 1/1.</text>
</comment>
<comment type="subcellular location">
    <subcellularLocation>
        <location evidence="2 11">Cell membrane</location>
        <topology evidence="2 11">Multi-pass membrane protein</topology>
    </subcellularLocation>
</comment>
<dbReference type="Pfam" id="PF01040">
    <property type="entry name" value="UbiA"/>
    <property type="match status" value="1"/>
</dbReference>
<evidence type="ECO:0000256" key="11">
    <source>
        <dbReference type="HAMAP-Rule" id="MF_00154"/>
    </source>
</evidence>
<comment type="miscellaneous">
    <text evidence="11">Carbon 2 of the heme B porphyrin ring is defined according to the Fischer nomenclature.</text>
</comment>
<dbReference type="PANTHER" id="PTHR43448">
    <property type="entry name" value="PROTOHEME IX FARNESYLTRANSFERASE, MITOCHONDRIAL"/>
    <property type="match status" value="1"/>
</dbReference>
<evidence type="ECO:0000256" key="1">
    <source>
        <dbReference type="ARBA" id="ARBA00004019"/>
    </source>
</evidence>
<feature type="transmembrane region" description="Helical" evidence="11">
    <location>
        <begin position="118"/>
        <end position="141"/>
    </location>
</feature>
<evidence type="ECO:0000256" key="2">
    <source>
        <dbReference type="ARBA" id="ARBA00004651"/>
    </source>
</evidence>
<dbReference type="Pfam" id="PF02628">
    <property type="entry name" value="COX15-CtaA"/>
    <property type="match status" value="1"/>
</dbReference>
<keyword evidence="11" id="KW-1003">Cell membrane</keyword>
<name>A0A1H8M5U4_9EURY</name>
<feature type="transmembrane region" description="Helical" evidence="11">
    <location>
        <begin position="293"/>
        <end position="314"/>
    </location>
</feature>
<dbReference type="EMBL" id="FOCX01000008">
    <property type="protein sequence ID" value="SEO12558.1"/>
    <property type="molecule type" value="Genomic_DNA"/>
</dbReference>
<feature type="transmembrane region" description="Helical" evidence="11">
    <location>
        <begin position="474"/>
        <end position="495"/>
    </location>
</feature>
<evidence type="ECO:0000256" key="12">
    <source>
        <dbReference type="SAM" id="MobiDB-lite"/>
    </source>
</evidence>
<gene>
    <name evidence="11" type="primary">ctaB</name>
    <name evidence="13" type="ORF">SAMN05216388_1008125</name>
</gene>
<feature type="transmembrane region" description="Helical" evidence="11">
    <location>
        <begin position="320"/>
        <end position="339"/>
    </location>
</feature>
<keyword evidence="14" id="KW-1185">Reference proteome</keyword>
<dbReference type="PANTHER" id="PTHR43448:SF2">
    <property type="entry name" value="PROTOHEME IX FARNESYLTRANSFERASE, MITOCHONDRIAL"/>
    <property type="match status" value="1"/>
</dbReference>
<feature type="transmembrane region" description="Helical" evidence="11">
    <location>
        <begin position="371"/>
        <end position="392"/>
    </location>
</feature>
<protein>
    <recommendedName>
        <fullName evidence="11">Protoheme IX farnesyltransferase</fullName>
        <ecNumber evidence="11">2.5.1.141</ecNumber>
    </recommendedName>
    <alternativeName>
        <fullName evidence="11">Heme B farnesyltransferase</fullName>
    </alternativeName>
    <alternativeName>
        <fullName evidence="11">Heme O synthase</fullName>
    </alternativeName>
</protein>
<feature type="transmembrane region" description="Helical" evidence="11">
    <location>
        <begin position="443"/>
        <end position="462"/>
    </location>
</feature>
<dbReference type="GO" id="GO:0048034">
    <property type="term" value="P:heme O biosynthetic process"/>
    <property type="evidence" value="ECO:0007669"/>
    <property type="project" value="UniProtKB-UniRule"/>
</dbReference>
<dbReference type="CDD" id="cd13957">
    <property type="entry name" value="PT_UbiA_Cox10"/>
    <property type="match status" value="1"/>
</dbReference>
<dbReference type="InterPro" id="IPR044878">
    <property type="entry name" value="UbiA_sf"/>
</dbReference>
<dbReference type="Gene3D" id="1.20.120.1780">
    <property type="entry name" value="UbiA prenyltransferase"/>
    <property type="match status" value="1"/>
</dbReference>
<comment type="catalytic activity">
    <reaction evidence="10 11">
        <text>heme b + (2E,6E)-farnesyl diphosphate + H2O = Fe(II)-heme o + diphosphate</text>
        <dbReference type="Rhea" id="RHEA:28070"/>
        <dbReference type="ChEBI" id="CHEBI:15377"/>
        <dbReference type="ChEBI" id="CHEBI:33019"/>
        <dbReference type="ChEBI" id="CHEBI:60344"/>
        <dbReference type="ChEBI" id="CHEBI:60530"/>
        <dbReference type="ChEBI" id="CHEBI:175763"/>
        <dbReference type="EC" id="2.5.1.141"/>
    </reaction>
</comment>
<dbReference type="InterPro" id="IPR000537">
    <property type="entry name" value="UbiA_prenyltransferase"/>
</dbReference>
<dbReference type="NCBIfam" id="NF003349">
    <property type="entry name" value="PRK04375.1-2"/>
    <property type="match status" value="1"/>
</dbReference>
<comment type="caution">
    <text evidence="11">Lacks conserved residue(s) required for the propagation of feature annotation.</text>
</comment>
<dbReference type="GO" id="GO:0006784">
    <property type="term" value="P:heme A biosynthetic process"/>
    <property type="evidence" value="ECO:0007669"/>
    <property type="project" value="InterPro"/>
</dbReference>
<dbReference type="InterPro" id="IPR006369">
    <property type="entry name" value="Protohaem_IX_farnesylTrfase"/>
</dbReference>
<keyword evidence="8 11" id="KW-0350">Heme biosynthesis</keyword>
<feature type="transmembrane region" description="Helical" evidence="11">
    <location>
        <begin position="250"/>
        <end position="272"/>
    </location>
</feature>
<dbReference type="OrthoDB" id="131615at2157"/>
<dbReference type="GO" id="GO:0008495">
    <property type="term" value="F:protoheme IX farnesyltransferase activity"/>
    <property type="evidence" value="ECO:0007669"/>
    <property type="project" value="UniProtKB-UniRule"/>
</dbReference>
<accession>A0A1H8M5U4</accession>
<keyword evidence="6 11" id="KW-0812">Transmembrane</keyword>
<evidence type="ECO:0000256" key="6">
    <source>
        <dbReference type="ARBA" id="ARBA00022692"/>
    </source>
</evidence>
<evidence type="ECO:0000256" key="5">
    <source>
        <dbReference type="ARBA" id="ARBA00022679"/>
    </source>
</evidence>
<dbReference type="NCBIfam" id="TIGR01473">
    <property type="entry name" value="cyoE_ctaB"/>
    <property type="match status" value="1"/>
</dbReference>
<organism evidence="13 14">
    <name type="scientific">Halorientalis persicus</name>
    <dbReference type="NCBI Taxonomy" id="1367881"/>
    <lineage>
        <taxon>Archaea</taxon>
        <taxon>Methanobacteriati</taxon>
        <taxon>Methanobacteriota</taxon>
        <taxon>Stenosarchaea group</taxon>
        <taxon>Halobacteria</taxon>
        <taxon>Halobacteriales</taxon>
        <taxon>Haloarculaceae</taxon>
        <taxon>Halorientalis</taxon>
    </lineage>
</organism>
<evidence type="ECO:0000256" key="4">
    <source>
        <dbReference type="ARBA" id="ARBA00010223"/>
    </source>
</evidence>
<evidence type="ECO:0000256" key="8">
    <source>
        <dbReference type="ARBA" id="ARBA00023133"/>
    </source>
</evidence>
<evidence type="ECO:0000256" key="10">
    <source>
        <dbReference type="ARBA" id="ARBA00047690"/>
    </source>
</evidence>
<evidence type="ECO:0000313" key="13">
    <source>
        <dbReference type="EMBL" id="SEO12558.1"/>
    </source>
</evidence>
<dbReference type="HAMAP" id="MF_00154">
    <property type="entry name" value="CyoE_CtaB"/>
    <property type="match status" value="1"/>
</dbReference>
<feature type="transmembrane region" description="Helical" evidence="11">
    <location>
        <begin position="147"/>
        <end position="166"/>
    </location>
</feature>
<feature type="transmembrane region" description="Helical" evidence="11">
    <location>
        <begin position="85"/>
        <end position="106"/>
    </location>
</feature>
<comment type="similarity">
    <text evidence="4">In the C-terminal section; belongs to the UbiA prenyltransferase family. Protoheme IX farnesyltransferase subfamily.</text>
</comment>
<feature type="transmembrane region" description="Helical" evidence="11">
    <location>
        <begin position="34"/>
        <end position="58"/>
    </location>
</feature>